<evidence type="ECO:0008006" key="3">
    <source>
        <dbReference type="Google" id="ProtNLM"/>
    </source>
</evidence>
<keyword evidence="1" id="KW-1133">Transmembrane helix</keyword>
<dbReference type="Pfam" id="PF04307">
    <property type="entry name" value="YdjM"/>
    <property type="match status" value="1"/>
</dbReference>
<feature type="transmembrane region" description="Helical" evidence="1">
    <location>
        <begin position="101"/>
        <end position="124"/>
    </location>
</feature>
<organism evidence="2">
    <name type="scientific">Ignisphaera aggregans</name>
    <dbReference type="NCBI Taxonomy" id="334771"/>
    <lineage>
        <taxon>Archaea</taxon>
        <taxon>Thermoproteota</taxon>
        <taxon>Thermoprotei</taxon>
        <taxon>Desulfurococcales</taxon>
        <taxon>Desulfurococcaceae</taxon>
        <taxon>Ignisphaera</taxon>
    </lineage>
</organism>
<name>A0A7C4BDS5_9CREN</name>
<gene>
    <name evidence="2" type="ORF">ENV14_04585</name>
</gene>
<feature type="transmembrane region" description="Helical" evidence="1">
    <location>
        <begin position="67"/>
        <end position="89"/>
    </location>
</feature>
<dbReference type="InterPro" id="IPR007404">
    <property type="entry name" value="YdjM-like"/>
</dbReference>
<evidence type="ECO:0000256" key="1">
    <source>
        <dbReference type="SAM" id="Phobius"/>
    </source>
</evidence>
<sequence length="182" mass="19669">MRGSGALRRSTHNAFSFALCLWVAKLLLDEPLVLVVLLALIATLFTNWFIDSVAGHRGPRRTPYTHSILGASAISLLLTLSTYTVTVLLNLAIDVTLLKNIFILALVSSLSHLLLDAFTADGVALLWPFKKRRVSLTSLHYDNPLLNGVAIGVGIALVLLYILSLHSSYLASIATSTSCKPS</sequence>
<keyword evidence="1" id="KW-0812">Transmembrane</keyword>
<feature type="transmembrane region" description="Helical" evidence="1">
    <location>
        <begin position="145"/>
        <end position="163"/>
    </location>
</feature>
<evidence type="ECO:0000313" key="2">
    <source>
        <dbReference type="EMBL" id="HGI87652.1"/>
    </source>
</evidence>
<proteinExistence type="predicted"/>
<keyword evidence="1" id="KW-0472">Membrane</keyword>
<feature type="transmembrane region" description="Helical" evidence="1">
    <location>
        <begin position="34"/>
        <end position="55"/>
    </location>
</feature>
<comment type="caution">
    <text evidence="2">The sequence shown here is derived from an EMBL/GenBank/DDBJ whole genome shotgun (WGS) entry which is preliminary data.</text>
</comment>
<dbReference type="EMBL" id="DTFF01000041">
    <property type="protein sequence ID" value="HGI87652.1"/>
    <property type="molecule type" value="Genomic_DNA"/>
</dbReference>
<dbReference type="AlphaFoldDB" id="A0A7C4BDS5"/>
<accession>A0A7C4BDS5</accession>
<reference evidence="2" key="1">
    <citation type="journal article" date="2020" name="mSystems">
        <title>Genome- and Community-Level Interaction Insights into Carbon Utilization and Element Cycling Functions of Hydrothermarchaeota in Hydrothermal Sediment.</title>
        <authorList>
            <person name="Zhou Z."/>
            <person name="Liu Y."/>
            <person name="Xu W."/>
            <person name="Pan J."/>
            <person name="Luo Z.H."/>
            <person name="Li M."/>
        </authorList>
    </citation>
    <scope>NUCLEOTIDE SEQUENCE [LARGE SCALE GENOMIC DNA]</scope>
    <source>
        <strain evidence="2">SpSt-732</strain>
    </source>
</reference>
<protein>
    <recommendedName>
        <fullName evidence="3">Metal-dependent hydrolase</fullName>
    </recommendedName>
</protein>